<protein>
    <recommendedName>
        <fullName evidence="3">KIF-binding protein</fullName>
    </recommendedName>
</protein>
<keyword evidence="1" id="KW-0175">Coiled coil</keyword>
<proteinExistence type="predicted"/>
<organism evidence="2">
    <name type="scientific">Palpitomonas bilix</name>
    <dbReference type="NCBI Taxonomy" id="652834"/>
    <lineage>
        <taxon>Eukaryota</taxon>
        <taxon>Eukaryota incertae sedis</taxon>
    </lineage>
</organism>
<dbReference type="InterPro" id="IPR011990">
    <property type="entry name" value="TPR-like_helical_dom_sf"/>
</dbReference>
<feature type="coiled-coil region" evidence="1">
    <location>
        <begin position="2"/>
        <end position="29"/>
    </location>
</feature>
<dbReference type="SUPFAM" id="SSF48452">
    <property type="entry name" value="TPR-like"/>
    <property type="match status" value="1"/>
</dbReference>
<reference evidence="2" key="1">
    <citation type="submission" date="2021-01" db="EMBL/GenBank/DDBJ databases">
        <authorList>
            <person name="Corre E."/>
            <person name="Pelletier E."/>
            <person name="Niang G."/>
            <person name="Scheremetjew M."/>
            <person name="Finn R."/>
            <person name="Kale V."/>
            <person name="Holt S."/>
            <person name="Cochrane G."/>
            <person name="Meng A."/>
            <person name="Brown T."/>
            <person name="Cohen L."/>
        </authorList>
    </citation>
    <scope>NUCLEOTIDE SEQUENCE</scope>
    <source>
        <strain evidence="2">NIES-2562</strain>
    </source>
</reference>
<gene>
    <name evidence="2" type="ORF">PBIL07802_LOCUS6437</name>
</gene>
<dbReference type="Gene3D" id="1.25.40.10">
    <property type="entry name" value="Tetratricopeptide repeat domain"/>
    <property type="match status" value="1"/>
</dbReference>
<dbReference type="EMBL" id="HBIB01010100">
    <property type="protein sequence ID" value="CAE0244262.1"/>
    <property type="molecule type" value="Transcribed_RNA"/>
</dbReference>
<dbReference type="AlphaFoldDB" id="A0A7S3G4T0"/>
<evidence type="ECO:0008006" key="3">
    <source>
        <dbReference type="Google" id="ProtNLM"/>
    </source>
</evidence>
<name>A0A7S3G4T0_9EUKA</name>
<sequence length="143" mass="16127">MAETDESYAAEIESEIAKLERDAERSQKSGNIEKALRLLERALAFKLEAYGPENPETASAWTSLTNNYNVYAMKHLQDEDFKASHSLLSKAKALLESPANVISDEEKRRLLAITYNNFACYYKKKNMLKSALTHAEAVSSGYR</sequence>
<accession>A0A7S3G4T0</accession>
<evidence type="ECO:0000256" key="1">
    <source>
        <dbReference type="SAM" id="Coils"/>
    </source>
</evidence>
<evidence type="ECO:0000313" key="2">
    <source>
        <dbReference type="EMBL" id="CAE0244262.1"/>
    </source>
</evidence>